<evidence type="ECO:0000313" key="2">
    <source>
        <dbReference type="Proteomes" id="UP001173802"/>
    </source>
</evidence>
<proteinExistence type="predicted"/>
<evidence type="ECO:0000313" key="1">
    <source>
        <dbReference type="EMBL" id="MDL0081890.1"/>
    </source>
</evidence>
<comment type="caution">
    <text evidence="1">The sequence shown here is derived from an EMBL/GenBank/DDBJ whole genome shotgun (WGS) entry which is preliminary data.</text>
</comment>
<protein>
    <submittedName>
        <fullName evidence="1">Uncharacterized protein</fullName>
    </submittedName>
</protein>
<organism evidence="1 2">
    <name type="scientific">Helicobacter zhangjianzhongii</name>
    <dbReference type="NCBI Taxonomy" id="2974574"/>
    <lineage>
        <taxon>Bacteria</taxon>
        <taxon>Pseudomonadati</taxon>
        <taxon>Campylobacterota</taxon>
        <taxon>Epsilonproteobacteria</taxon>
        <taxon>Campylobacterales</taxon>
        <taxon>Helicobacteraceae</taxon>
        <taxon>Helicobacter</taxon>
    </lineage>
</organism>
<dbReference type="Proteomes" id="UP001173802">
    <property type="component" value="Unassembled WGS sequence"/>
</dbReference>
<reference evidence="1 2" key="1">
    <citation type="journal article" date="2023" name="Microorganisms">
        <title>Isolation and Genomic Characteristics of Cat-Borne Campylobacter felis sp. nov. and Sheep-Borne Campylobacter ovis sp. nov.</title>
        <authorList>
            <person name="Wang H."/>
            <person name="Li Y."/>
            <person name="Gu Y."/>
            <person name="Zhou G."/>
            <person name="Chen X."/>
            <person name="Zhang X."/>
            <person name="Shao Z."/>
            <person name="Zhang J."/>
            <person name="Zhang M."/>
        </authorList>
    </citation>
    <scope>NUCLEOTIDE SEQUENCE [LARGE SCALE GENOMIC DNA]</scope>
    <source>
        <strain evidence="1 2">XJK30-2</strain>
    </source>
</reference>
<sequence>MFQYAFAKFLESKGFAVALEATHFLPESKEAFGLANASAGIGGGGARYARSRISAFCYHTAYFV</sequence>
<keyword evidence="2" id="KW-1185">Reference proteome</keyword>
<dbReference type="EMBL" id="JANURN010000003">
    <property type="protein sequence ID" value="MDL0081890.1"/>
    <property type="molecule type" value="Genomic_DNA"/>
</dbReference>
<accession>A0ACC6FRY1</accession>
<name>A0ACC6FRY1_9HELI</name>
<gene>
    <name evidence="1" type="ORF">NYG90_04255</name>
</gene>